<keyword evidence="2" id="KW-1185">Reference proteome</keyword>
<dbReference type="KEGG" id="kphy:AOZ06_04290"/>
<gene>
    <name evidence="1" type="ORF">AOZ06_04290</name>
</gene>
<name>A0A0N9HPA4_9PSEU</name>
<organism evidence="1 2">
    <name type="scientific">Kibdelosporangium phytohabitans</name>
    <dbReference type="NCBI Taxonomy" id="860235"/>
    <lineage>
        <taxon>Bacteria</taxon>
        <taxon>Bacillati</taxon>
        <taxon>Actinomycetota</taxon>
        <taxon>Actinomycetes</taxon>
        <taxon>Pseudonocardiales</taxon>
        <taxon>Pseudonocardiaceae</taxon>
        <taxon>Kibdelosporangium</taxon>
    </lineage>
</organism>
<dbReference type="EMBL" id="CP012752">
    <property type="protein sequence ID" value="ALG06252.1"/>
    <property type="molecule type" value="Genomic_DNA"/>
</dbReference>
<accession>A0A0N9HPA4</accession>
<dbReference type="Proteomes" id="UP000063699">
    <property type="component" value="Chromosome"/>
</dbReference>
<sequence length="68" mass="7252">MAWLWVCLAGHVLDGWATTSRAIALLVVMAGAGVGLVAALDATQTAVLGAALSTYMLRRRVRRRNTAR</sequence>
<dbReference type="RefSeq" id="WP_054288228.1">
    <property type="nucleotide sequence ID" value="NZ_CP012752.1"/>
</dbReference>
<evidence type="ECO:0000313" key="1">
    <source>
        <dbReference type="EMBL" id="ALG06252.1"/>
    </source>
</evidence>
<evidence type="ECO:0000313" key="2">
    <source>
        <dbReference type="Proteomes" id="UP000063699"/>
    </source>
</evidence>
<proteinExistence type="predicted"/>
<dbReference type="AlphaFoldDB" id="A0A0N9HPA4"/>
<reference evidence="1 2" key="1">
    <citation type="submission" date="2015-07" db="EMBL/GenBank/DDBJ databases">
        <title>Genome sequencing of Kibdelosporangium phytohabitans.</title>
        <authorList>
            <person name="Qin S."/>
            <person name="Xing K."/>
        </authorList>
    </citation>
    <scope>NUCLEOTIDE SEQUENCE [LARGE SCALE GENOMIC DNA]</scope>
    <source>
        <strain evidence="1 2">KLBMP1111</strain>
    </source>
</reference>
<protein>
    <submittedName>
        <fullName evidence="1">Uncharacterized protein</fullName>
    </submittedName>
</protein>